<name>A0A242M6Z2_CABSO</name>
<protein>
    <submittedName>
        <fullName evidence="1">Uncharacterized protein</fullName>
    </submittedName>
</protein>
<evidence type="ECO:0000313" key="2">
    <source>
        <dbReference type="Proteomes" id="UP000195221"/>
    </source>
</evidence>
<gene>
    <name evidence="1" type="ORF">PAMC26577_37575</name>
</gene>
<accession>A0A242M6Z2</accession>
<sequence length="58" mass="6554">MDVVSELLLSLIFQLGFMHRELLQTGQAKIDKMIDGFAGFFARSMTNVPLDKRNPIKA</sequence>
<evidence type="ECO:0000313" key="1">
    <source>
        <dbReference type="EMBL" id="OTP66603.1"/>
    </source>
</evidence>
<dbReference type="AlphaFoldDB" id="A0A242M6Z2"/>
<comment type="caution">
    <text evidence="1">The sequence shown here is derived from an EMBL/GenBank/DDBJ whole genome shotgun (WGS) entry which is preliminary data.</text>
</comment>
<reference evidence="1 2" key="1">
    <citation type="submission" date="2017-03" db="EMBL/GenBank/DDBJ databases">
        <title>Genome analysis of strain PAMC 26577.</title>
        <authorList>
            <person name="Oh H.-M."/>
            <person name="Yang J.-A."/>
        </authorList>
    </citation>
    <scope>NUCLEOTIDE SEQUENCE [LARGE SCALE GENOMIC DNA]</scope>
    <source>
        <strain evidence="1 2">PAMC 26577</strain>
    </source>
</reference>
<dbReference type="EMBL" id="NBTZ01000159">
    <property type="protein sequence ID" value="OTP66603.1"/>
    <property type="molecule type" value="Genomic_DNA"/>
</dbReference>
<proteinExistence type="predicted"/>
<organism evidence="1 2">
    <name type="scientific">Caballeronia sordidicola</name>
    <name type="common">Burkholderia sordidicola</name>
    <dbReference type="NCBI Taxonomy" id="196367"/>
    <lineage>
        <taxon>Bacteria</taxon>
        <taxon>Pseudomonadati</taxon>
        <taxon>Pseudomonadota</taxon>
        <taxon>Betaproteobacteria</taxon>
        <taxon>Burkholderiales</taxon>
        <taxon>Burkholderiaceae</taxon>
        <taxon>Caballeronia</taxon>
    </lineage>
</organism>
<dbReference type="Proteomes" id="UP000195221">
    <property type="component" value="Unassembled WGS sequence"/>
</dbReference>